<sequence length="117" mass="12991">MARSQEVIVDTTLIHALNRRIECRYSSYGTVYGLSAPPPLHHTITITLVLYQADSHEVTIRHRYGLARCSHDALASLQISVHGFEGRTSPQFITFKVAGNSSYSCTKEDSSTKYTGT</sequence>
<evidence type="ECO:0000313" key="2">
    <source>
        <dbReference type="Proteomes" id="UP001056120"/>
    </source>
</evidence>
<reference evidence="2" key="1">
    <citation type="journal article" date="2022" name="Mol. Ecol. Resour.">
        <title>The genomes of chicory, endive, great burdock and yacon provide insights into Asteraceae palaeo-polyploidization history and plant inulin production.</title>
        <authorList>
            <person name="Fan W."/>
            <person name="Wang S."/>
            <person name="Wang H."/>
            <person name="Wang A."/>
            <person name="Jiang F."/>
            <person name="Liu H."/>
            <person name="Zhao H."/>
            <person name="Xu D."/>
            <person name="Zhang Y."/>
        </authorList>
    </citation>
    <scope>NUCLEOTIDE SEQUENCE [LARGE SCALE GENOMIC DNA]</scope>
    <source>
        <strain evidence="2">cv. Yunnan</strain>
    </source>
</reference>
<gene>
    <name evidence="1" type="ORF">L1987_05170</name>
</gene>
<name>A0ACB9JUS7_9ASTR</name>
<proteinExistence type="predicted"/>
<comment type="caution">
    <text evidence="1">The sequence shown here is derived from an EMBL/GenBank/DDBJ whole genome shotgun (WGS) entry which is preliminary data.</text>
</comment>
<protein>
    <submittedName>
        <fullName evidence="1">Uncharacterized protein</fullName>
    </submittedName>
</protein>
<dbReference type="EMBL" id="CM042019">
    <property type="protein sequence ID" value="KAI3823730.1"/>
    <property type="molecule type" value="Genomic_DNA"/>
</dbReference>
<reference evidence="1 2" key="2">
    <citation type="journal article" date="2022" name="Mol. Ecol. Resour.">
        <title>The genomes of chicory, endive, great burdock and yacon provide insights into Asteraceae paleo-polyploidization history and plant inulin production.</title>
        <authorList>
            <person name="Fan W."/>
            <person name="Wang S."/>
            <person name="Wang H."/>
            <person name="Wang A."/>
            <person name="Jiang F."/>
            <person name="Liu H."/>
            <person name="Zhao H."/>
            <person name="Xu D."/>
            <person name="Zhang Y."/>
        </authorList>
    </citation>
    <scope>NUCLEOTIDE SEQUENCE [LARGE SCALE GENOMIC DNA]</scope>
    <source>
        <strain evidence="2">cv. Yunnan</strain>
        <tissue evidence="1">Leaves</tissue>
    </source>
</reference>
<evidence type="ECO:0000313" key="1">
    <source>
        <dbReference type="EMBL" id="KAI3823730.1"/>
    </source>
</evidence>
<dbReference type="Proteomes" id="UP001056120">
    <property type="component" value="Linkage Group LG02"/>
</dbReference>
<accession>A0ACB9JUS7</accession>
<organism evidence="1 2">
    <name type="scientific">Smallanthus sonchifolius</name>
    <dbReference type="NCBI Taxonomy" id="185202"/>
    <lineage>
        <taxon>Eukaryota</taxon>
        <taxon>Viridiplantae</taxon>
        <taxon>Streptophyta</taxon>
        <taxon>Embryophyta</taxon>
        <taxon>Tracheophyta</taxon>
        <taxon>Spermatophyta</taxon>
        <taxon>Magnoliopsida</taxon>
        <taxon>eudicotyledons</taxon>
        <taxon>Gunneridae</taxon>
        <taxon>Pentapetalae</taxon>
        <taxon>asterids</taxon>
        <taxon>campanulids</taxon>
        <taxon>Asterales</taxon>
        <taxon>Asteraceae</taxon>
        <taxon>Asteroideae</taxon>
        <taxon>Heliantheae alliance</taxon>
        <taxon>Millerieae</taxon>
        <taxon>Smallanthus</taxon>
    </lineage>
</organism>
<keyword evidence="2" id="KW-1185">Reference proteome</keyword>